<feature type="domain" description="Alanine racemase N-terminal" evidence="1">
    <location>
        <begin position="3"/>
        <end position="221"/>
    </location>
</feature>
<keyword evidence="3" id="KW-1185">Reference proteome</keyword>
<protein>
    <submittedName>
        <fullName evidence="2">Alanine racemase</fullName>
        <ecNumber evidence="2">5.1.1.1</ecNumber>
    </submittedName>
</protein>
<dbReference type="RefSeq" id="WP_311410649.1">
    <property type="nucleotide sequence ID" value="NZ_JAVRFL010000004.1"/>
</dbReference>
<dbReference type="Gene3D" id="2.40.37.20">
    <property type="entry name" value="D-serine dehydratase-like domain"/>
    <property type="match status" value="1"/>
</dbReference>
<accession>A0ABU2WR14</accession>
<dbReference type="InterPro" id="IPR051466">
    <property type="entry name" value="D-amino_acid_metab_enzyme"/>
</dbReference>
<reference evidence="2" key="1">
    <citation type="submission" date="2023-09" db="EMBL/GenBank/DDBJ databases">
        <title>30 novel species of actinomycetes from the DSMZ collection.</title>
        <authorList>
            <person name="Nouioui I."/>
        </authorList>
    </citation>
    <scope>NUCLEOTIDE SEQUENCE</scope>
    <source>
        <strain evidence="2">DSM 115977</strain>
    </source>
</reference>
<dbReference type="Pfam" id="PF01168">
    <property type="entry name" value="Ala_racemase_N"/>
    <property type="match status" value="1"/>
</dbReference>
<evidence type="ECO:0000313" key="2">
    <source>
        <dbReference type="EMBL" id="MDT0528342.1"/>
    </source>
</evidence>
<gene>
    <name evidence="2" type="ORF">RM555_04950</name>
</gene>
<dbReference type="Proteomes" id="UP001180973">
    <property type="component" value="Unassembled WGS sequence"/>
</dbReference>
<dbReference type="EMBL" id="JAVRFL010000004">
    <property type="protein sequence ID" value="MDT0528342.1"/>
    <property type="molecule type" value="Genomic_DNA"/>
</dbReference>
<dbReference type="InterPro" id="IPR042208">
    <property type="entry name" value="D-ser_dehydrat-like_sf"/>
</dbReference>
<dbReference type="SUPFAM" id="SSF51419">
    <property type="entry name" value="PLP-binding barrel"/>
    <property type="match status" value="1"/>
</dbReference>
<dbReference type="PANTHER" id="PTHR28004">
    <property type="entry name" value="ZGC:162816-RELATED"/>
    <property type="match status" value="1"/>
</dbReference>
<evidence type="ECO:0000259" key="1">
    <source>
        <dbReference type="Pfam" id="PF01168"/>
    </source>
</evidence>
<dbReference type="InterPro" id="IPR029066">
    <property type="entry name" value="PLP-binding_barrel"/>
</dbReference>
<dbReference type="EC" id="5.1.1.1" evidence="2"/>
<dbReference type="PANTHER" id="PTHR28004:SF2">
    <property type="entry name" value="D-SERINE DEHYDRATASE"/>
    <property type="match status" value="1"/>
</dbReference>
<name>A0ABU2WR14_9ACTN</name>
<evidence type="ECO:0000313" key="3">
    <source>
        <dbReference type="Proteomes" id="UP001180973"/>
    </source>
</evidence>
<comment type="caution">
    <text evidence="2">The sequence shown here is derived from an EMBL/GenBank/DDBJ whole genome shotgun (WGS) entry which is preliminary data.</text>
</comment>
<dbReference type="Gene3D" id="3.20.20.10">
    <property type="entry name" value="Alanine racemase"/>
    <property type="match status" value="1"/>
</dbReference>
<organism evidence="2 3">
    <name type="scientific">Micromonospora reichwaldensis</name>
    <dbReference type="NCBI Taxonomy" id="3075516"/>
    <lineage>
        <taxon>Bacteria</taxon>
        <taxon>Bacillati</taxon>
        <taxon>Actinomycetota</taxon>
        <taxon>Actinomycetes</taxon>
        <taxon>Micromonosporales</taxon>
        <taxon>Micromonosporaceae</taxon>
        <taxon>Micromonospora</taxon>
    </lineage>
</organism>
<sequence>MTVDLARLDANVARYGRQVAEAGVALRAHVKGHRSPEIAARQVAAGAVGVAVHSAAEAEAYVAVGVTDVAVAWPWRDAWRWTRFAQLARHCAVTVHVDHPDAVAGLGAAAEAHDVELGVRVEVDTGLHRVGVDPDAAVGLAATIARTGGLRMAGVTGYVGITDPAAARDRVELGRRQARLLVSVAERIRAAGSPCPAVSVGGTPTLAGVLDVAGVTEVCAGAYALLDGGFARLGECDPGAVAISVTTTVTGTDGRVLRTDADELLAGADQTWMSGVVLTAPDGGPVDAGSVAVGDELRVLPGHVCPVVARRPLLHVLDAGEPVARWQAIVRPDRA</sequence>
<dbReference type="GO" id="GO:0008784">
    <property type="term" value="F:alanine racemase activity"/>
    <property type="evidence" value="ECO:0007669"/>
    <property type="project" value="UniProtKB-EC"/>
</dbReference>
<keyword evidence="2" id="KW-0413">Isomerase</keyword>
<dbReference type="InterPro" id="IPR001608">
    <property type="entry name" value="Ala_racemase_N"/>
</dbReference>
<proteinExistence type="predicted"/>